<evidence type="ECO:0000256" key="2">
    <source>
        <dbReference type="SAM" id="Phobius"/>
    </source>
</evidence>
<organism evidence="3 4">
    <name type="scientific">Strigomonas culicis</name>
    <dbReference type="NCBI Taxonomy" id="28005"/>
    <lineage>
        <taxon>Eukaryota</taxon>
        <taxon>Discoba</taxon>
        <taxon>Euglenozoa</taxon>
        <taxon>Kinetoplastea</taxon>
        <taxon>Metakinetoplastina</taxon>
        <taxon>Trypanosomatida</taxon>
        <taxon>Trypanosomatidae</taxon>
        <taxon>Strigomonadinae</taxon>
        <taxon>Strigomonas</taxon>
    </lineage>
</organism>
<accession>S9VZX1</accession>
<dbReference type="AlphaFoldDB" id="S9VZX1"/>
<feature type="region of interest" description="Disordered" evidence="1">
    <location>
        <begin position="154"/>
        <end position="185"/>
    </location>
</feature>
<evidence type="ECO:0000313" key="3">
    <source>
        <dbReference type="EMBL" id="EPY32666.1"/>
    </source>
</evidence>
<protein>
    <submittedName>
        <fullName evidence="3">Uncharacterized protein</fullName>
    </submittedName>
</protein>
<feature type="region of interest" description="Disordered" evidence="1">
    <location>
        <begin position="200"/>
        <end position="289"/>
    </location>
</feature>
<feature type="compositionally biased region" description="Basic and acidic residues" evidence="1">
    <location>
        <begin position="230"/>
        <end position="270"/>
    </location>
</feature>
<feature type="transmembrane region" description="Helical" evidence="2">
    <location>
        <begin position="45"/>
        <end position="61"/>
    </location>
</feature>
<keyword evidence="4" id="KW-1185">Reference proteome</keyword>
<keyword evidence="2" id="KW-1133">Transmembrane helix</keyword>
<reference evidence="3 4" key="1">
    <citation type="journal article" date="2013" name="PLoS ONE">
        <title>Predicting the Proteins of Angomonas deanei, Strigomonas culicis and Their Respective Endosymbionts Reveals New Aspects of the Trypanosomatidae Family.</title>
        <authorList>
            <person name="Motta M.C."/>
            <person name="Martins A.C."/>
            <person name="de Souza S.S."/>
            <person name="Catta-Preta C.M."/>
            <person name="Silva R."/>
            <person name="Klein C.C."/>
            <person name="de Almeida L.G."/>
            <person name="de Lima Cunha O."/>
            <person name="Ciapina L.P."/>
            <person name="Brocchi M."/>
            <person name="Colabardini A.C."/>
            <person name="de Araujo Lima B."/>
            <person name="Machado C.R."/>
            <person name="de Almeida Soares C.M."/>
            <person name="Probst C.M."/>
            <person name="de Menezes C.B."/>
            <person name="Thompson C.E."/>
            <person name="Bartholomeu D.C."/>
            <person name="Gradia D.F."/>
            <person name="Pavoni D.P."/>
            <person name="Grisard E.C."/>
            <person name="Fantinatti-Garboggini F."/>
            <person name="Marchini F.K."/>
            <person name="Rodrigues-Luiz G.F."/>
            <person name="Wagner G."/>
            <person name="Goldman G.H."/>
            <person name="Fietto J.L."/>
            <person name="Elias M.C."/>
            <person name="Goldman M.H."/>
            <person name="Sagot M.F."/>
            <person name="Pereira M."/>
            <person name="Stoco P.H."/>
            <person name="de Mendonca-Neto R.P."/>
            <person name="Teixeira S.M."/>
            <person name="Maciel T.E."/>
            <person name="de Oliveira Mendes T.A."/>
            <person name="Urmenyi T.P."/>
            <person name="de Souza W."/>
            <person name="Schenkman S."/>
            <person name="de Vasconcelos A.T."/>
        </authorList>
    </citation>
    <scope>NUCLEOTIDE SEQUENCE [LARGE SCALE GENOMIC DNA]</scope>
</reference>
<keyword evidence="2" id="KW-0472">Membrane</keyword>
<evidence type="ECO:0000256" key="1">
    <source>
        <dbReference type="SAM" id="MobiDB-lite"/>
    </source>
</evidence>
<feature type="transmembrane region" description="Helical" evidence="2">
    <location>
        <begin position="6"/>
        <end position="33"/>
    </location>
</feature>
<keyword evidence="2" id="KW-0812">Transmembrane</keyword>
<dbReference type="EMBL" id="ATMH01002772">
    <property type="protein sequence ID" value="EPY32666.1"/>
    <property type="molecule type" value="Genomic_DNA"/>
</dbReference>
<evidence type="ECO:0000313" key="4">
    <source>
        <dbReference type="Proteomes" id="UP000015354"/>
    </source>
</evidence>
<sequence length="314" mass="34783">MYTIHIHIYILYNSFFSLSCWSYSFSFFLLCFLTRSTSMDPRSHVYTYSTFSPFSLFSLFVEKTQKKKKRNHLITIDANHDRRSHRRRGCVADPPEARFPYVRRRHQEVPHCGAGAGGHHGAARDQRARALAERVELGGEGGLRHLLRRHRRAQVVARPGGGQQGQGARRQRGGRAGGGGDGPQTILLLHLHVGLCARDHGGDRSAEGGGAGRGEVQGVARQARGEVPQDEARRGRARDEAGQEEPGHRRQCEAQGEERQARHGEGERRRGGPQIPAGLPTAATDPLTGAHAACAGHRDVQRPLLHWRREHDGA</sequence>
<dbReference type="Proteomes" id="UP000015354">
    <property type="component" value="Unassembled WGS sequence"/>
</dbReference>
<proteinExistence type="predicted"/>
<gene>
    <name evidence="3" type="ORF">STCU_02772</name>
</gene>
<name>S9VZX1_9TRYP</name>
<comment type="caution">
    <text evidence="3">The sequence shown here is derived from an EMBL/GenBank/DDBJ whole genome shotgun (WGS) entry which is preliminary data.</text>
</comment>